<sequence length="193" mass="22645">MKKTTEQSIIDTAKGLFWKHGIKRVTVEEIAKEAGVSKTTYYRMFSNKEDVAERVLDAILENGLREYKSIMARDIPFSEKIKQVVEMKHTASKGISNEFLKDIMSDHSGLRNRLVEERKNTELMFIKDLRSAQKKGWIRKDLKIEFIHYMLNLFNEKIMDDTFLALFEDSDDAIMEIINFFFYGILTTDHESE</sequence>
<name>A0A953I0V7_9BACT</name>
<evidence type="ECO:0000256" key="1">
    <source>
        <dbReference type="ARBA" id="ARBA00023125"/>
    </source>
</evidence>
<dbReference type="GO" id="GO:0003677">
    <property type="term" value="F:DNA binding"/>
    <property type="evidence" value="ECO:0007669"/>
    <property type="project" value="UniProtKB-UniRule"/>
</dbReference>
<reference evidence="4" key="1">
    <citation type="submission" date="2021-06" db="EMBL/GenBank/DDBJ databases">
        <title>44 bacteria genomes isolated from Dapeng, Shenzhen.</title>
        <authorList>
            <person name="Zheng W."/>
            <person name="Yu S."/>
            <person name="Huang Y."/>
        </authorList>
    </citation>
    <scope>NUCLEOTIDE SEQUENCE</scope>
    <source>
        <strain evidence="4">DP5N28-2</strain>
    </source>
</reference>
<dbReference type="AlphaFoldDB" id="A0A953I0V7"/>
<accession>A0A953I0V7</accession>
<evidence type="ECO:0000256" key="2">
    <source>
        <dbReference type="PROSITE-ProRule" id="PRU00335"/>
    </source>
</evidence>
<dbReference type="PANTHER" id="PTHR43479:SF11">
    <property type="entry name" value="ACREF_ENVCD OPERON REPRESSOR-RELATED"/>
    <property type="match status" value="1"/>
</dbReference>
<evidence type="ECO:0000313" key="5">
    <source>
        <dbReference type="Proteomes" id="UP000753961"/>
    </source>
</evidence>
<gene>
    <name evidence="4" type="ORF">KUV50_13800</name>
</gene>
<dbReference type="Pfam" id="PF00440">
    <property type="entry name" value="TetR_N"/>
    <property type="match status" value="1"/>
</dbReference>
<dbReference type="PROSITE" id="PS50977">
    <property type="entry name" value="HTH_TETR_2"/>
    <property type="match status" value="1"/>
</dbReference>
<dbReference type="Gene3D" id="1.10.10.60">
    <property type="entry name" value="Homeodomain-like"/>
    <property type="match status" value="1"/>
</dbReference>
<keyword evidence="5" id="KW-1185">Reference proteome</keyword>
<dbReference type="EMBL" id="JAHVHU010000013">
    <property type="protein sequence ID" value="MBY5959222.1"/>
    <property type="molecule type" value="Genomic_DNA"/>
</dbReference>
<proteinExistence type="predicted"/>
<comment type="caution">
    <text evidence="4">The sequence shown here is derived from an EMBL/GenBank/DDBJ whole genome shotgun (WGS) entry which is preliminary data.</text>
</comment>
<feature type="domain" description="HTH tetR-type" evidence="3">
    <location>
        <begin position="3"/>
        <end position="63"/>
    </location>
</feature>
<dbReference type="InterPro" id="IPR050624">
    <property type="entry name" value="HTH-type_Tx_Regulator"/>
</dbReference>
<dbReference type="RefSeq" id="WP_222580760.1">
    <property type="nucleotide sequence ID" value="NZ_JAHVHU010000013.1"/>
</dbReference>
<organism evidence="4 5">
    <name type="scientific">Membranihabitans marinus</name>
    <dbReference type="NCBI Taxonomy" id="1227546"/>
    <lineage>
        <taxon>Bacteria</taxon>
        <taxon>Pseudomonadati</taxon>
        <taxon>Bacteroidota</taxon>
        <taxon>Saprospiria</taxon>
        <taxon>Saprospirales</taxon>
        <taxon>Saprospiraceae</taxon>
        <taxon>Membranihabitans</taxon>
    </lineage>
</organism>
<keyword evidence="1 2" id="KW-0238">DNA-binding</keyword>
<dbReference type="Proteomes" id="UP000753961">
    <property type="component" value="Unassembled WGS sequence"/>
</dbReference>
<dbReference type="Gene3D" id="1.10.357.10">
    <property type="entry name" value="Tetracycline Repressor, domain 2"/>
    <property type="match status" value="1"/>
</dbReference>
<evidence type="ECO:0000313" key="4">
    <source>
        <dbReference type="EMBL" id="MBY5959222.1"/>
    </source>
</evidence>
<dbReference type="PRINTS" id="PR00455">
    <property type="entry name" value="HTHTETR"/>
</dbReference>
<dbReference type="SUPFAM" id="SSF46689">
    <property type="entry name" value="Homeodomain-like"/>
    <property type="match status" value="1"/>
</dbReference>
<evidence type="ECO:0000259" key="3">
    <source>
        <dbReference type="PROSITE" id="PS50977"/>
    </source>
</evidence>
<dbReference type="InterPro" id="IPR001647">
    <property type="entry name" value="HTH_TetR"/>
</dbReference>
<protein>
    <submittedName>
        <fullName evidence="4">TetR/AcrR family transcriptional regulator</fullName>
    </submittedName>
</protein>
<dbReference type="PANTHER" id="PTHR43479">
    <property type="entry name" value="ACREF/ENVCD OPERON REPRESSOR-RELATED"/>
    <property type="match status" value="1"/>
</dbReference>
<feature type="DNA-binding region" description="H-T-H motif" evidence="2">
    <location>
        <begin position="26"/>
        <end position="45"/>
    </location>
</feature>
<dbReference type="InterPro" id="IPR009057">
    <property type="entry name" value="Homeodomain-like_sf"/>
</dbReference>